<dbReference type="RefSeq" id="WP_214396055.1">
    <property type="nucleotide sequence ID" value="NZ_JAHBOL010000037.1"/>
</dbReference>
<gene>
    <name evidence="1" type="ORF">KL859_29420</name>
</gene>
<comment type="caution">
    <text evidence="1">The sequence shown here is derived from an EMBL/GenBank/DDBJ whole genome shotgun (WGS) entry which is preliminary data.</text>
</comment>
<sequence>MMTVGCYLVAISETLGVPVDAELPEEPRGYPDSLELCLIDSIQSLRNGYDTVVVPVLNRYRQHRLDRGGNADTDGLRQYLNALGEIGGVEQWSASVGTRHKAPGTSVLKGEAMRQAATALMAIGIDTTQDLRCAADNPDALKEVRRAWVSVHGLGKASWDYFLMLAGPDGSKADTLLIRYVGRALKLPAQAAPDRVQAALKCAANTLKVTEKRLDHAIWAYESDASRRAQKSRL</sequence>
<keyword evidence="2" id="KW-1185">Reference proteome</keyword>
<evidence type="ECO:0008006" key="3">
    <source>
        <dbReference type="Google" id="ProtNLM"/>
    </source>
</evidence>
<protein>
    <recommendedName>
        <fullName evidence="3">Heme peroxidase</fullName>
    </recommendedName>
</protein>
<accession>A0ABS6HWC8</accession>
<dbReference type="EMBL" id="JAHBOM010000033">
    <property type="protein sequence ID" value="MBU8826982.1"/>
    <property type="molecule type" value="Genomic_DNA"/>
</dbReference>
<evidence type="ECO:0000313" key="2">
    <source>
        <dbReference type="Proteomes" id="UP000696413"/>
    </source>
</evidence>
<evidence type="ECO:0000313" key="1">
    <source>
        <dbReference type="EMBL" id="MBU8826982.1"/>
    </source>
</evidence>
<proteinExistence type="predicted"/>
<organism evidence="1 2">
    <name type="scientific">Mycolicibacterium goodii</name>
    <name type="common">Mycobacterium goodii</name>
    <dbReference type="NCBI Taxonomy" id="134601"/>
    <lineage>
        <taxon>Bacteria</taxon>
        <taxon>Bacillati</taxon>
        <taxon>Actinomycetota</taxon>
        <taxon>Actinomycetes</taxon>
        <taxon>Mycobacteriales</taxon>
        <taxon>Mycobacteriaceae</taxon>
        <taxon>Mycolicibacterium</taxon>
    </lineage>
</organism>
<dbReference type="Proteomes" id="UP000696413">
    <property type="component" value="Unassembled WGS sequence"/>
</dbReference>
<reference evidence="1 2" key="1">
    <citation type="submission" date="2021-05" db="EMBL/GenBank/DDBJ databases">
        <title>Draft Genome Sequences of Clinical Respiratory Isolates of Mycobacterium goodii Recovered in Ireland.</title>
        <authorList>
            <person name="Flanagan P.R."/>
            <person name="Mok S."/>
            <person name="Roycroft E."/>
            <person name="Rogers T.R."/>
            <person name="Fitzgibbon M."/>
        </authorList>
    </citation>
    <scope>NUCLEOTIDE SEQUENCE [LARGE SCALE GENOMIC DNA]</scope>
    <source>
        <strain evidence="1 2">14IE55</strain>
    </source>
</reference>
<name>A0ABS6HWC8_MYCGD</name>